<dbReference type="Gene3D" id="3.90.79.10">
    <property type="entry name" value="Nucleoside Triphosphate Pyrophosphohydrolase"/>
    <property type="match status" value="1"/>
</dbReference>
<gene>
    <name evidence="1" type="ORF">GMA92_10780</name>
</gene>
<dbReference type="AlphaFoldDB" id="A0A173RG70"/>
<dbReference type="RefSeq" id="WP_006783727.1">
    <property type="nucleotide sequence ID" value="NZ_CABJBH010000001.1"/>
</dbReference>
<sequence>MVNCSVRAVIVKEGKLLCLKVLDEQVCYYMLPGGKIGHVEDMFDSIKRHCFEKVNANVKVHDLLFVRDYLSNYEACEHTIEHIFVCYPEDETEIQNGSYPDCNQVDVEWIPIRKFDQYQFCPRRLQEVIIAFCKGEDVDIYLDEVGY</sequence>
<accession>A0A173RG70</accession>
<keyword evidence="1" id="KW-0378">Hydrolase</keyword>
<dbReference type="SUPFAM" id="SSF55811">
    <property type="entry name" value="Nudix"/>
    <property type="match status" value="1"/>
</dbReference>
<dbReference type="CDD" id="cd18880">
    <property type="entry name" value="NUDIX_ADPRase"/>
    <property type="match status" value="1"/>
</dbReference>
<dbReference type="Proteomes" id="UP000487649">
    <property type="component" value="Unassembled WGS sequence"/>
</dbReference>
<reference evidence="1 2" key="1">
    <citation type="journal article" date="2019" name="Nat. Med.">
        <title>A library of human gut bacterial isolates paired with longitudinal multiomics data enables mechanistic microbiome research.</title>
        <authorList>
            <person name="Poyet M."/>
            <person name="Groussin M."/>
            <person name="Gibbons S.M."/>
            <person name="Avila-Pacheco J."/>
            <person name="Jiang X."/>
            <person name="Kearney S.M."/>
            <person name="Perrotta A.R."/>
            <person name="Berdy B."/>
            <person name="Zhao S."/>
            <person name="Lieberman T.D."/>
            <person name="Swanson P.K."/>
            <person name="Smith M."/>
            <person name="Roesemann S."/>
            <person name="Alexander J.E."/>
            <person name="Rich S.A."/>
            <person name="Livny J."/>
            <person name="Vlamakis H."/>
            <person name="Clish C."/>
            <person name="Bullock K."/>
            <person name="Deik A."/>
            <person name="Scott J."/>
            <person name="Pierce K.A."/>
            <person name="Xavier R.J."/>
            <person name="Alm E.J."/>
        </authorList>
    </citation>
    <scope>NUCLEOTIDE SEQUENCE [LARGE SCALE GENOMIC DNA]</scope>
    <source>
        <strain evidence="1 2">BIOML-A198</strain>
    </source>
</reference>
<dbReference type="GO" id="GO:0016787">
    <property type="term" value="F:hydrolase activity"/>
    <property type="evidence" value="ECO:0007669"/>
    <property type="project" value="UniProtKB-KW"/>
</dbReference>
<comment type="caution">
    <text evidence="1">The sequence shown here is derived from an EMBL/GenBank/DDBJ whole genome shotgun (WGS) entry which is preliminary data.</text>
</comment>
<dbReference type="GeneID" id="60057874"/>
<name>A0A173RG70_9FIRM</name>
<dbReference type="InterPro" id="IPR015797">
    <property type="entry name" value="NUDIX_hydrolase-like_dom_sf"/>
</dbReference>
<evidence type="ECO:0000313" key="1">
    <source>
        <dbReference type="EMBL" id="MTK21900.1"/>
    </source>
</evidence>
<dbReference type="OrthoDB" id="65827at2"/>
<evidence type="ECO:0000313" key="2">
    <source>
        <dbReference type="Proteomes" id="UP000487649"/>
    </source>
</evidence>
<organism evidence="1 2">
    <name type="scientific">Turicibacter sanguinis</name>
    <dbReference type="NCBI Taxonomy" id="154288"/>
    <lineage>
        <taxon>Bacteria</taxon>
        <taxon>Bacillati</taxon>
        <taxon>Bacillota</taxon>
        <taxon>Erysipelotrichia</taxon>
        <taxon>Erysipelotrichales</taxon>
        <taxon>Turicibacteraceae</taxon>
        <taxon>Turicibacter</taxon>
    </lineage>
</organism>
<protein>
    <submittedName>
        <fullName evidence="1">NUDIX hydrolase</fullName>
    </submittedName>
</protein>
<proteinExistence type="predicted"/>
<dbReference type="EMBL" id="WMQE01000025">
    <property type="protein sequence ID" value="MTK21900.1"/>
    <property type="molecule type" value="Genomic_DNA"/>
</dbReference>